<feature type="compositionally biased region" description="Low complexity" evidence="1">
    <location>
        <begin position="169"/>
        <end position="183"/>
    </location>
</feature>
<evidence type="ECO:0000313" key="3">
    <source>
        <dbReference type="Proteomes" id="UP000217199"/>
    </source>
</evidence>
<accession>A0A286UTD2</accession>
<feature type="compositionally biased region" description="Polar residues" evidence="1">
    <location>
        <begin position="77"/>
        <end position="101"/>
    </location>
</feature>
<gene>
    <name evidence="2" type="ORF">PNOK_0278600</name>
</gene>
<dbReference type="AlphaFoldDB" id="A0A286UTD2"/>
<feature type="region of interest" description="Disordered" evidence="1">
    <location>
        <begin position="159"/>
        <end position="284"/>
    </location>
</feature>
<dbReference type="Proteomes" id="UP000217199">
    <property type="component" value="Unassembled WGS sequence"/>
</dbReference>
<feature type="compositionally biased region" description="Low complexity" evidence="1">
    <location>
        <begin position="30"/>
        <end position="41"/>
    </location>
</feature>
<sequence>MKPGATTKSIWDAFRAQRRSVPKSERKSKLSLSQEQQQQQKELPEYLVNNLDQGPSPSTASGQSSAMFKVKMYYMPQNTNHSSQGTASQINQSTKGSSQPLSEYLYPDAMSDIKTYYPPQHISHSAQGSTDQSTSRSNRQSAAPVRLDAMSRVTMYYMPQNNGHGAQESKGQSISGSSQRSASLVHTPHSTSSSSSTRGARPRSTSKPGVSVSATKPQIAHTQPTGDPPQRVNTSSIAGADKSSGHITSPHHIRRQHPGESNLAHGQISSTGPSAVQNSKKTSSSGCINSITNAGYIFPRIESI</sequence>
<organism evidence="2 3">
    <name type="scientific">Pyrrhoderma noxium</name>
    <dbReference type="NCBI Taxonomy" id="2282107"/>
    <lineage>
        <taxon>Eukaryota</taxon>
        <taxon>Fungi</taxon>
        <taxon>Dikarya</taxon>
        <taxon>Basidiomycota</taxon>
        <taxon>Agaricomycotina</taxon>
        <taxon>Agaricomycetes</taxon>
        <taxon>Hymenochaetales</taxon>
        <taxon>Hymenochaetaceae</taxon>
        <taxon>Pyrrhoderma</taxon>
    </lineage>
</organism>
<dbReference type="InParanoid" id="A0A286UTD2"/>
<protein>
    <submittedName>
        <fullName evidence="2">Uncharacterized protein</fullName>
    </submittedName>
</protein>
<comment type="caution">
    <text evidence="2">The sequence shown here is derived from an EMBL/GenBank/DDBJ whole genome shotgun (WGS) entry which is preliminary data.</text>
</comment>
<feature type="compositionally biased region" description="Polar residues" evidence="1">
    <location>
        <begin position="267"/>
        <end position="284"/>
    </location>
</feature>
<keyword evidence="3" id="KW-1185">Reference proteome</keyword>
<feature type="compositionally biased region" description="Polar residues" evidence="1">
    <location>
        <begin position="212"/>
        <end position="237"/>
    </location>
</feature>
<proteinExistence type="predicted"/>
<evidence type="ECO:0000313" key="2">
    <source>
        <dbReference type="EMBL" id="PAV22829.1"/>
    </source>
</evidence>
<feature type="region of interest" description="Disordered" evidence="1">
    <location>
        <begin position="77"/>
        <end position="145"/>
    </location>
</feature>
<feature type="compositionally biased region" description="Polar residues" evidence="1">
    <location>
        <begin position="122"/>
        <end position="141"/>
    </location>
</feature>
<name>A0A286UTD2_9AGAM</name>
<dbReference type="EMBL" id="NBII01000002">
    <property type="protein sequence ID" value="PAV22829.1"/>
    <property type="molecule type" value="Genomic_DNA"/>
</dbReference>
<reference evidence="2 3" key="1">
    <citation type="journal article" date="2017" name="Mol. Ecol.">
        <title>Comparative and population genomic landscape of Phellinus noxius: A hypervariable fungus causing root rot in trees.</title>
        <authorList>
            <person name="Chung C.L."/>
            <person name="Lee T.J."/>
            <person name="Akiba M."/>
            <person name="Lee H.H."/>
            <person name="Kuo T.H."/>
            <person name="Liu D."/>
            <person name="Ke H.M."/>
            <person name="Yokoi T."/>
            <person name="Roa M.B."/>
            <person name="Lu M.J."/>
            <person name="Chang Y.Y."/>
            <person name="Ann P.J."/>
            <person name="Tsai J.N."/>
            <person name="Chen C.Y."/>
            <person name="Tzean S.S."/>
            <person name="Ota Y."/>
            <person name="Hattori T."/>
            <person name="Sahashi N."/>
            <person name="Liou R.F."/>
            <person name="Kikuchi T."/>
            <person name="Tsai I.J."/>
        </authorList>
    </citation>
    <scope>NUCLEOTIDE SEQUENCE [LARGE SCALE GENOMIC DNA]</scope>
    <source>
        <strain evidence="2 3">FFPRI411160</strain>
    </source>
</reference>
<feature type="region of interest" description="Disordered" evidence="1">
    <location>
        <begin position="1"/>
        <end position="64"/>
    </location>
</feature>
<evidence type="ECO:0000256" key="1">
    <source>
        <dbReference type="SAM" id="MobiDB-lite"/>
    </source>
</evidence>
<feature type="compositionally biased region" description="Polar residues" evidence="1">
    <location>
        <begin position="50"/>
        <end position="64"/>
    </location>
</feature>
<feature type="compositionally biased region" description="Low complexity" evidence="1">
    <location>
        <begin position="190"/>
        <end position="206"/>
    </location>
</feature>